<dbReference type="Proteomes" id="UP000628442">
    <property type="component" value="Unassembled WGS sequence"/>
</dbReference>
<evidence type="ECO:0008006" key="4">
    <source>
        <dbReference type="Google" id="ProtNLM"/>
    </source>
</evidence>
<dbReference type="EMBL" id="BMWV01000002">
    <property type="protein sequence ID" value="GGY32747.1"/>
    <property type="molecule type" value="Genomic_DNA"/>
</dbReference>
<gene>
    <name evidence="2" type="ORF">GCM10007387_13720</name>
</gene>
<organism evidence="2 3">
    <name type="scientific">Pseudoduganella albidiflava</name>
    <dbReference type="NCBI Taxonomy" id="321983"/>
    <lineage>
        <taxon>Bacteria</taxon>
        <taxon>Pseudomonadati</taxon>
        <taxon>Pseudomonadota</taxon>
        <taxon>Betaproteobacteria</taxon>
        <taxon>Burkholderiales</taxon>
        <taxon>Oxalobacteraceae</taxon>
        <taxon>Telluria group</taxon>
        <taxon>Pseudoduganella</taxon>
    </lineage>
</organism>
<reference evidence="2" key="2">
    <citation type="submission" date="2022-12" db="EMBL/GenBank/DDBJ databases">
        <authorList>
            <person name="Sun Q."/>
            <person name="Kim S."/>
        </authorList>
    </citation>
    <scope>NUCLEOTIDE SEQUENCE</scope>
    <source>
        <strain evidence="2">KCTC 12343</strain>
    </source>
</reference>
<proteinExistence type="predicted"/>
<accession>A0AA88C4S7</accession>
<evidence type="ECO:0000256" key="1">
    <source>
        <dbReference type="SAM" id="MobiDB-lite"/>
    </source>
</evidence>
<dbReference type="SUPFAM" id="SSF48452">
    <property type="entry name" value="TPR-like"/>
    <property type="match status" value="1"/>
</dbReference>
<protein>
    <recommendedName>
        <fullName evidence="4">Tetratricopeptide repeat protein</fullName>
    </recommendedName>
</protein>
<comment type="caution">
    <text evidence="2">The sequence shown here is derived from an EMBL/GenBank/DDBJ whole genome shotgun (WGS) entry which is preliminary data.</text>
</comment>
<feature type="compositionally biased region" description="Polar residues" evidence="1">
    <location>
        <begin position="203"/>
        <end position="212"/>
    </location>
</feature>
<reference evidence="2" key="1">
    <citation type="journal article" date="2014" name="Int. J. Syst. Evol. Microbiol.">
        <title>Complete genome sequence of Corynebacterium casei LMG S-19264T (=DSM 44701T), isolated from a smear-ripened cheese.</title>
        <authorList>
            <consortium name="US DOE Joint Genome Institute (JGI-PGF)"/>
            <person name="Walter F."/>
            <person name="Albersmeier A."/>
            <person name="Kalinowski J."/>
            <person name="Ruckert C."/>
        </authorList>
    </citation>
    <scope>NUCLEOTIDE SEQUENCE</scope>
    <source>
        <strain evidence="2">KCTC 12343</strain>
    </source>
</reference>
<name>A0AA88C4S7_9BURK</name>
<evidence type="ECO:0000313" key="2">
    <source>
        <dbReference type="EMBL" id="GGY32747.1"/>
    </source>
</evidence>
<sequence length="219" mass="22495">MKRRPISRPAPSSTPGSAPGHAACLVPGFISSLIPCFAGVLLLSACAVSTTPAITTAAPAAATLEAAMADAERSVAAGDAEKAYTILRGAGSRFPAEKAPWVQIAQLKFDRGSYGEAITHALEALQRDPGDRQGNSIVAVAGLRLSTKAVADLSQHNHLGGPLRTEAQQLASLLRTTLGEEVLVPNRNGKPAAAKKPAGTIKRTASNQTTSADPFGALK</sequence>
<dbReference type="AlphaFoldDB" id="A0AA88C4S7"/>
<dbReference type="RefSeq" id="WP_229420724.1">
    <property type="nucleotide sequence ID" value="NZ_BMWV01000002.1"/>
</dbReference>
<evidence type="ECO:0000313" key="3">
    <source>
        <dbReference type="Proteomes" id="UP000628442"/>
    </source>
</evidence>
<dbReference type="InterPro" id="IPR011990">
    <property type="entry name" value="TPR-like_helical_dom_sf"/>
</dbReference>
<feature type="region of interest" description="Disordered" evidence="1">
    <location>
        <begin position="182"/>
        <end position="219"/>
    </location>
</feature>
<dbReference type="Gene3D" id="1.25.40.10">
    <property type="entry name" value="Tetratricopeptide repeat domain"/>
    <property type="match status" value="1"/>
</dbReference>